<evidence type="ECO:0000256" key="1">
    <source>
        <dbReference type="SAM" id="Phobius"/>
    </source>
</evidence>
<sequence>MHHNLCKNCEHTFEGIFCSNCGQKTNTVRLNWHFIKEELQYTFLHVNKGFLYSIKELLTRPGDTVREFLEGKRIKHYKPILLVFILAGLSGFLSLYIEMDYSQMVAEKNEITDQIPKIIHWLFGHYALFELTLIPLLSIWSWLSFKKYGYNYIENIIINCFASAQRLIIGIAAAPILLLVDSKYTMTVATYLSIPIYLATIWLYLQLYKKHTIGDVIVRLLLFGFLAMITFFIVLTLGLFCYIYYLSKTGQIHIN</sequence>
<comment type="caution">
    <text evidence="2">The sequence shown here is derived from an EMBL/GenBank/DDBJ whole genome shotgun (WGS) entry which is preliminary data.</text>
</comment>
<keyword evidence="3" id="KW-1185">Reference proteome</keyword>
<dbReference type="Pfam" id="PF12412">
    <property type="entry name" value="DUF3667"/>
    <property type="match status" value="1"/>
</dbReference>
<proteinExistence type="predicted"/>
<dbReference type="RefSeq" id="WP_035124011.1">
    <property type="nucleotide sequence ID" value="NZ_JRHH01000001.1"/>
</dbReference>
<keyword evidence="1" id="KW-0472">Membrane</keyword>
<feature type="transmembrane region" description="Helical" evidence="1">
    <location>
        <begin position="184"/>
        <end position="205"/>
    </location>
</feature>
<dbReference type="eggNOG" id="ENOG5031MRJ">
    <property type="taxonomic scope" value="Bacteria"/>
</dbReference>
<accession>A0A095SY89</accession>
<dbReference type="Proteomes" id="UP000029554">
    <property type="component" value="Unassembled WGS sequence"/>
</dbReference>
<dbReference type="InterPro" id="IPR022134">
    <property type="entry name" value="DUF3667"/>
</dbReference>
<keyword evidence="1" id="KW-1133">Transmembrane helix</keyword>
<evidence type="ECO:0008006" key="4">
    <source>
        <dbReference type="Google" id="ProtNLM"/>
    </source>
</evidence>
<dbReference type="EMBL" id="JRHH01000001">
    <property type="protein sequence ID" value="KGD69636.1"/>
    <property type="molecule type" value="Genomic_DNA"/>
</dbReference>
<evidence type="ECO:0000313" key="2">
    <source>
        <dbReference type="EMBL" id="KGD69636.1"/>
    </source>
</evidence>
<feature type="transmembrane region" description="Helical" evidence="1">
    <location>
        <begin position="217"/>
        <end position="245"/>
    </location>
</feature>
<organism evidence="2 3">
    <name type="scientific">Flavobacterium aquatile LMG 4008 = ATCC 11947</name>
    <dbReference type="NCBI Taxonomy" id="1453498"/>
    <lineage>
        <taxon>Bacteria</taxon>
        <taxon>Pseudomonadati</taxon>
        <taxon>Bacteroidota</taxon>
        <taxon>Flavobacteriia</taxon>
        <taxon>Flavobacteriales</taxon>
        <taxon>Flavobacteriaceae</taxon>
        <taxon>Flavobacterium</taxon>
    </lineage>
</organism>
<feature type="transmembrane region" description="Helical" evidence="1">
    <location>
        <begin position="118"/>
        <end position="143"/>
    </location>
</feature>
<feature type="transmembrane region" description="Helical" evidence="1">
    <location>
        <begin position="80"/>
        <end position="98"/>
    </location>
</feature>
<evidence type="ECO:0000313" key="3">
    <source>
        <dbReference type="Proteomes" id="UP000029554"/>
    </source>
</evidence>
<protein>
    <recommendedName>
        <fullName evidence="4">DUF3667 domain-containing protein</fullName>
    </recommendedName>
</protein>
<gene>
    <name evidence="2" type="ORF">LG45_02455</name>
</gene>
<reference evidence="2 3" key="1">
    <citation type="submission" date="2014-09" db="EMBL/GenBank/DDBJ databases">
        <title>Whole Genome Shotgun of Flavobacterium aquatile LMG 4008.</title>
        <authorList>
            <person name="Gale A.N."/>
            <person name="Pipes S.E."/>
            <person name="Newman J.D."/>
        </authorList>
    </citation>
    <scope>NUCLEOTIDE SEQUENCE [LARGE SCALE GENOMIC DNA]</scope>
    <source>
        <strain evidence="2 3">LMG 4008</strain>
    </source>
</reference>
<name>A0A095SY89_9FLAO</name>
<keyword evidence="1" id="KW-0812">Transmembrane</keyword>
<dbReference type="AlphaFoldDB" id="A0A095SY89"/>
<dbReference type="STRING" id="1453498.LG45_02455"/>
<feature type="transmembrane region" description="Helical" evidence="1">
    <location>
        <begin position="155"/>
        <end position="178"/>
    </location>
</feature>
<dbReference type="OrthoDB" id="7446256at2"/>